<dbReference type="AlphaFoldDB" id="A0AA95KU46"/>
<organism evidence="2 3">
    <name type="scientific">Phocaeicola dorei</name>
    <dbReference type="NCBI Taxonomy" id="357276"/>
    <lineage>
        <taxon>Bacteria</taxon>
        <taxon>Pseudomonadati</taxon>
        <taxon>Bacteroidota</taxon>
        <taxon>Bacteroidia</taxon>
        <taxon>Bacteroidales</taxon>
        <taxon>Bacteroidaceae</taxon>
        <taxon>Phocaeicola</taxon>
    </lineage>
</organism>
<reference evidence="2" key="1">
    <citation type="journal article" date="2023" name="Nat. Commun.">
        <title>Identification of a novel Human Milk Oligosaccharides utilization cluster in the infant gut commensal Bacteroides dorei.</title>
        <authorList>
            <person name="Kijner S."/>
            <person name="Ennis D."/>
            <person name="Shmorak S."/>
            <person name="Florentin A."/>
            <person name="Yassour M."/>
        </authorList>
    </citation>
    <scope>NUCLEOTIDE SEQUENCE</scope>
    <source>
        <strain evidence="2">2</strain>
    </source>
</reference>
<proteinExistence type="predicted"/>
<evidence type="ECO:0000313" key="2">
    <source>
        <dbReference type="EMBL" id="WHX10221.1"/>
    </source>
</evidence>
<keyword evidence="1" id="KW-0732">Signal</keyword>
<evidence type="ECO:0000313" key="3">
    <source>
        <dbReference type="Proteomes" id="UP001177934"/>
    </source>
</evidence>
<gene>
    <name evidence="2" type="ORF">QNN11_01190</name>
</gene>
<sequence length="104" mass="11421">MKTKFTMMMAVIATFAISLNLHSSNEEVVFGAPAVQMPRGGPKYCAFDKESRNCDMLNSGTVCISEDGKCGTGVEVGAPVRVQEKVEITVLLPINNQQFMWLDF</sequence>
<evidence type="ECO:0000256" key="1">
    <source>
        <dbReference type="SAM" id="SignalP"/>
    </source>
</evidence>
<feature type="signal peptide" evidence="1">
    <location>
        <begin position="1"/>
        <end position="23"/>
    </location>
</feature>
<protein>
    <submittedName>
        <fullName evidence="2">Uncharacterized protein</fullName>
    </submittedName>
</protein>
<accession>A0AA95KU46</accession>
<dbReference type="EMBL" id="CP126056">
    <property type="protein sequence ID" value="WHX10221.1"/>
    <property type="molecule type" value="Genomic_DNA"/>
</dbReference>
<name>A0AA95KU46_9BACT</name>
<feature type="chain" id="PRO_5041642057" evidence="1">
    <location>
        <begin position="24"/>
        <end position="104"/>
    </location>
</feature>
<dbReference type="Proteomes" id="UP001177934">
    <property type="component" value="Chromosome"/>
</dbReference>